<dbReference type="RefSeq" id="WP_289505559.1">
    <property type="nucleotide sequence ID" value="NZ_CP116805.1"/>
</dbReference>
<feature type="modified residue" description="Phosphohistidine" evidence="2">
    <location>
        <position position="52"/>
    </location>
</feature>
<dbReference type="InterPro" id="IPR001789">
    <property type="entry name" value="Sig_transdc_resp-reg_receiver"/>
</dbReference>
<evidence type="ECO:0000256" key="1">
    <source>
        <dbReference type="ARBA" id="ARBA00023012"/>
    </source>
</evidence>
<keyword evidence="2" id="KW-0597">Phosphoprotein</keyword>
<dbReference type="GO" id="GO:0004672">
    <property type="term" value="F:protein kinase activity"/>
    <property type="evidence" value="ECO:0007669"/>
    <property type="project" value="UniProtKB-ARBA"/>
</dbReference>
<dbReference type="Gene3D" id="1.20.120.160">
    <property type="entry name" value="HPT domain"/>
    <property type="match status" value="1"/>
</dbReference>
<keyword evidence="1" id="KW-0902">Two-component regulatory system</keyword>
<dbReference type="KEGG" id="gso:PH603_08030"/>
<dbReference type="InterPro" id="IPR008207">
    <property type="entry name" value="Sig_transdc_His_kin_Hpt_dom"/>
</dbReference>
<evidence type="ECO:0000259" key="4">
    <source>
        <dbReference type="PROSITE" id="PS50110"/>
    </source>
</evidence>
<dbReference type="SUPFAM" id="SSF47226">
    <property type="entry name" value="Histidine-containing phosphotransfer domain, HPT domain"/>
    <property type="match status" value="1"/>
</dbReference>
<dbReference type="GO" id="GO:0000160">
    <property type="term" value="P:phosphorelay signal transduction system"/>
    <property type="evidence" value="ECO:0007669"/>
    <property type="project" value="UniProtKB-KW"/>
</dbReference>
<dbReference type="Pfam" id="PF01627">
    <property type="entry name" value="Hpt"/>
    <property type="match status" value="1"/>
</dbReference>
<accession>A0AAE9XSS1</accession>
<dbReference type="EMBL" id="CP116805">
    <property type="protein sequence ID" value="WCL55702.1"/>
    <property type="molecule type" value="Genomic_DNA"/>
</dbReference>
<feature type="domain" description="Response regulatory" evidence="4">
    <location>
        <begin position="138"/>
        <end position="256"/>
    </location>
</feature>
<sequence>MITENELLQELRTEAIDTVEDRLAGLSETLQRFGDSNLKSRDILATVKLEVHSLKTVAASFDMKALKAVCHRCEDYIFNLSDLAPQAIVDIQTFADRMSECLDAFVHNRDVDISQLVRKLPAKRASFEVGDVTVTDMEVMLVMEPGTANKIVTRELLECGYRMVNVASTMDAIQLIPSMRPDLVIVSRVMPELSGVDLACALRSMPSTRAIPVALLASIERNDPHLADLPKDVPVLRKGTNFSNDVADVFVKLGIL</sequence>
<dbReference type="PROSITE" id="PS50894">
    <property type="entry name" value="HPT"/>
    <property type="match status" value="1"/>
</dbReference>
<feature type="domain" description="HPt" evidence="5">
    <location>
        <begin position="4"/>
        <end position="105"/>
    </location>
</feature>
<dbReference type="AlphaFoldDB" id="A0AAE9XSS1"/>
<evidence type="ECO:0000313" key="7">
    <source>
        <dbReference type="Proteomes" id="UP001217500"/>
    </source>
</evidence>
<dbReference type="InterPro" id="IPR011006">
    <property type="entry name" value="CheY-like_superfamily"/>
</dbReference>
<evidence type="ECO:0000256" key="3">
    <source>
        <dbReference type="PROSITE-ProRule" id="PRU00169"/>
    </source>
</evidence>
<dbReference type="Proteomes" id="UP001217500">
    <property type="component" value="Chromosome"/>
</dbReference>
<organism evidence="6 7">
    <name type="scientific">Gimibacter soli</name>
    <dbReference type="NCBI Taxonomy" id="3024400"/>
    <lineage>
        <taxon>Bacteria</taxon>
        <taxon>Pseudomonadati</taxon>
        <taxon>Pseudomonadota</taxon>
        <taxon>Alphaproteobacteria</taxon>
        <taxon>Kordiimonadales</taxon>
        <taxon>Temperatibacteraceae</taxon>
        <taxon>Gimibacter</taxon>
    </lineage>
</organism>
<evidence type="ECO:0000256" key="2">
    <source>
        <dbReference type="PROSITE-ProRule" id="PRU00110"/>
    </source>
</evidence>
<dbReference type="Gene3D" id="3.40.50.2300">
    <property type="match status" value="1"/>
</dbReference>
<dbReference type="InterPro" id="IPR036641">
    <property type="entry name" value="HPT_dom_sf"/>
</dbReference>
<dbReference type="PROSITE" id="PS50110">
    <property type="entry name" value="RESPONSE_REGULATORY"/>
    <property type="match status" value="1"/>
</dbReference>
<evidence type="ECO:0000259" key="5">
    <source>
        <dbReference type="PROSITE" id="PS50894"/>
    </source>
</evidence>
<protein>
    <submittedName>
        <fullName evidence="6">Hpt domain-containing protein</fullName>
    </submittedName>
</protein>
<keyword evidence="7" id="KW-1185">Reference proteome</keyword>
<name>A0AAE9XSS1_9PROT</name>
<gene>
    <name evidence="6" type="ORF">PH603_08030</name>
</gene>
<proteinExistence type="predicted"/>
<reference evidence="6" key="1">
    <citation type="submission" date="2023-01" db="EMBL/GenBank/DDBJ databases">
        <title>The genome sequence of Kordiimonadaceae bacterium 6D33.</title>
        <authorList>
            <person name="Liu Y."/>
        </authorList>
    </citation>
    <scope>NUCLEOTIDE SEQUENCE</scope>
    <source>
        <strain evidence="6">6D33</strain>
    </source>
</reference>
<dbReference type="SUPFAM" id="SSF52172">
    <property type="entry name" value="CheY-like"/>
    <property type="match status" value="1"/>
</dbReference>
<comment type="caution">
    <text evidence="3">Lacks conserved residue(s) required for the propagation of feature annotation.</text>
</comment>
<evidence type="ECO:0000313" key="6">
    <source>
        <dbReference type="EMBL" id="WCL55702.1"/>
    </source>
</evidence>